<dbReference type="AlphaFoldDB" id="A0A0K2XU33"/>
<evidence type="ECO:0000313" key="2">
    <source>
        <dbReference type="Proteomes" id="UP000046090"/>
    </source>
</evidence>
<evidence type="ECO:0000313" key="1">
    <source>
        <dbReference type="EMBL" id="CRI34699.1"/>
    </source>
</evidence>
<dbReference type="EMBL" id="CDMK01000002">
    <property type="protein sequence ID" value="CRI34699.1"/>
    <property type="molecule type" value="Genomic_DNA"/>
</dbReference>
<gene>
    <name evidence="1" type="ORF">HHE01_05000</name>
</gene>
<dbReference type="Pfam" id="PF05610">
    <property type="entry name" value="DUF779"/>
    <property type="match status" value="1"/>
</dbReference>
<dbReference type="InterPro" id="IPR008497">
    <property type="entry name" value="DUF779"/>
</dbReference>
<name>A0A0K2XU33_HELHE</name>
<dbReference type="Proteomes" id="UP000046090">
    <property type="component" value="Unassembled WGS sequence"/>
</dbReference>
<dbReference type="RefSeq" id="WP_015107228.1">
    <property type="nucleotide sequence ID" value="NZ_AP026684.1"/>
</dbReference>
<organism evidence="1 2">
    <name type="scientific">Helicobacter heilmannii</name>
    <dbReference type="NCBI Taxonomy" id="35817"/>
    <lineage>
        <taxon>Bacteria</taxon>
        <taxon>Pseudomonadati</taxon>
        <taxon>Campylobacterota</taxon>
        <taxon>Epsilonproteobacteria</taxon>
        <taxon>Campylobacterales</taxon>
        <taxon>Helicobacteraceae</taxon>
        <taxon>Helicobacter</taxon>
    </lineage>
</organism>
<keyword evidence="2" id="KW-1185">Reference proteome</keyword>
<reference evidence="2" key="1">
    <citation type="submission" date="2014-12" db="EMBL/GenBank/DDBJ databases">
        <authorList>
            <person name="Smet A."/>
        </authorList>
    </citation>
    <scope>NUCLEOTIDE SEQUENCE [LARGE SCALE GENOMIC DNA]</scope>
</reference>
<protein>
    <submittedName>
        <fullName evidence="1">Uncharacterized protein</fullName>
    </submittedName>
</protein>
<dbReference type="OrthoDB" id="3725739at2"/>
<proteinExistence type="predicted"/>
<accession>A0A0K2XU33</accession>
<sequence length="104" mass="11262">MSLKASKAAYAFLKELKEAHKEGLILYHSCGCCEGGAVLVYAKGNFKLGDSDVCLGEIEGVGLYRQATQEQAQNAVSLTLDVKPLEGSEFSLSYGYGKSFYLRP</sequence>
<dbReference type="GeneID" id="76197217"/>